<feature type="compositionally biased region" description="Basic and acidic residues" evidence="7">
    <location>
        <begin position="303"/>
        <end position="317"/>
    </location>
</feature>
<dbReference type="RefSeq" id="XP_070866662.1">
    <property type="nucleotide sequence ID" value="XM_071011788.1"/>
</dbReference>
<dbReference type="PANTHER" id="PTHR15910:SF1">
    <property type="entry name" value="ARCHAEMETZINCIN-2"/>
    <property type="match status" value="1"/>
</dbReference>
<keyword evidence="4" id="KW-0378">Hydrolase</keyword>
<dbReference type="PANTHER" id="PTHR15910">
    <property type="entry name" value="ARCHAEMETZINCIN"/>
    <property type="match status" value="1"/>
</dbReference>
<evidence type="ECO:0000256" key="6">
    <source>
        <dbReference type="ARBA" id="ARBA00023049"/>
    </source>
</evidence>
<dbReference type="Pfam" id="PF07998">
    <property type="entry name" value="Peptidase_M54"/>
    <property type="match status" value="1"/>
</dbReference>
<accession>A0ABR4DC74</accession>
<protein>
    <recommendedName>
        <fullName evidence="10">Archaemetzincin-2</fullName>
    </recommendedName>
</protein>
<organism evidence="8 9">
    <name type="scientific">Remersonia thermophila</name>
    <dbReference type="NCBI Taxonomy" id="72144"/>
    <lineage>
        <taxon>Eukaryota</taxon>
        <taxon>Fungi</taxon>
        <taxon>Dikarya</taxon>
        <taxon>Ascomycota</taxon>
        <taxon>Pezizomycotina</taxon>
        <taxon>Sordariomycetes</taxon>
        <taxon>Sordariomycetidae</taxon>
        <taxon>Sordariales</taxon>
        <taxon>Sordariales incertae sedis</taxon>
        <taxon>Remersonia</taxon>
    </lineage>
</organism>
<dbReference type="GeneID" id="98126432"/>
<evidence type="ECO:0000256" key="3">
    <source>
        <dbReference type="ARBA" id="ARBA00022723"/>
    </source>
</evidence>
<evidence type="ECO:0000256" key="5">
    <source>
        <dbReference type="ARBA" id="ARBA00022833"/>
    </source>
</evidence>
<dbReference type="EMBL" id="JAZGUE010000004">
    <property type="protein sequence ID" value="KAL2267935.1"/>
    <property type="molecule type" value="Genomic_DNA"/>
</dbReference>
<gene>
    <name evidence="8" type="ORF">VTJ83DRAFT_5212</name>
</gene>
<evidence type="ECO:0000313" key="8">
    <source>
        <dbReference type="EMBL" id="KAL2267935.1"/>
    </source>
</evidence>
<dbReference type="Gene3D" id="3.40.390.10">
    <property type="entry name" value="Collagenase (Catalytic Domain)"/>
    <property type="match status" value="1"/>
</dbReference>
<dbReference type="Proteomes" id="UP001600064">
    <property type="component" value="Unassembled WGS sequence"/>
</dbReference>
<name>A0ABR4DC74_9PEZI</name>
<sequence length="474" mass="51597">MSSCNHPSLRLDVSPHAAATGFSRPALARRQAATTPSGRVTNKQDVLQNHARLESLFPAPLVLPGDALAVDPGASPPQSLRSWVQDKNRNPVTPQRKTIYVAPTPSFAPELGPAYPLEWQPPAIKLPGVDKGVGRACFDARSVRDYLEAFYHPLPVKMLPGEVRWVPWSEDGGRRRGPKDGRYLGLQIGDGVTRIAVRRCPDEAYRHQLRVGDLLDALADALPRDAYALLLVTEADMYEDDEDEFCCGRAYGGSRVAVVSGARYHPVFDAARGGREHDWPFSHCAEFVGSLCEGDGTGSSSGERGDRSSSKGRKTDGEALLSGSGADAVMEAVVQAGLNLPAPSPLQDRSTPRPDPGAPSSLLWLSRVARTAAHEVGHCFCLEHCSYYACIMQDTSGMSEDLRQPPYLCLVCLAKLERAVLDGVSGSPADDGAAFCIARYEALVRLCARWEHAAPMWAAYRRWLETRIEMLKNP</sequence>
<comment type="cofactor">
    <cofactor evidence="1">
        <name>Zn(2+)</name>
        <dbReference type="ChEBI" id="CHEBI:29105"/>
    </cofactor>
</comment>
<keyword evidence="9" id="KW-1185">Reference proteome</keyword>
<evidence type="ECO:0000256" key="7">
    <source>
        <dbReference type="SAM" id="MobiDB-lite"/>
    </source>
</evidence>
<evidence type="ECO:0008006" key="10">
    <source>
        <dbReference type="Google" id="ProtNLM"/>
    </source>
</evidence>
<proteinExistence type="predicted"/>
<dbReference type="CDD" id="cd11375">
    <property type="entry name" value="Peptidase_M54"/>
    <property type="match status" value="1"/>
</dbReference>
<dbReference type="InterPro" id="IPR024079">
    <property type="entry name" value="MetalloPept_cat_dom_sf"/>
</dbReference>
<evidence type="ECO:0000256" key="4">
    <source>
        <dbReference type="ARBA" id="ARBA00022801"/>
    </source>
</evidence>
<keyword evidence="5" id="KW-0862">Zinc</keyword>
<keyword evidence="6" id="KW-0482">Metalloprotease</keyword>
<comment type="caution">
    <text evidence="8">The sequence shown here is derived from an EMBL/GenBank/DDBJ whole genome shotgun (WGS) entry which is preliminary data.</text>
</comment>
<keyword evidence="3" id="KW-0479">Metal-binding</keyword>
<reference evidence="8 9" key="1">
    <citation type="journal article" date="2024" name="Commun. Biol.">
        <title>Comparative genomic analysis of thermophilic fungi reveals convergent evolutionary adaptations and gene losses.</title>
        <authorList>
            <person name="Steindorff A.S."/>
            <person name="Aguilar-Pontes M.V."/>
            <person name="Robinson A.J."/>
            <person name="Andreopoulos B."/>
            <person name="LaButti K."/>
            <person name="Kuo A."/>
            <person name="Mondo S."/>
            <person name="Riley R."/>
            <person name="Otillar R."/>
            <person name="Haridas S."/>
            <person name="Lipzen A."/>
            <person name="Grimwood J."/>
            <person name="Schmutz J."/>
            <person name="Clum A."/>
            <person name="Reid I.D."/>
            <person name="Moisan M.C."/>
            <person name="Butler G."/>
            <person name="Nguyen T.T.M."/>
            <person name="Dewar K."/>
            <person name="Conant G."/>
            <person name="Drula E."/>
            <person name="Henrissat B."/>
            <person name="Hansel C."/>
            <person name="Singer S."/>
            <person name="Hutchinson M.I."/>
            <person name="de Vries R.P."/>
            <person name="Natvig D.O."/>
            <person name="Powell A.J."/>
            <person name="Tsang A."/>
            <person name="Grigoriev I.V."/>
        </authorList>
    </citation>
    <scope>NUCLEOTIDE SEQUENCE [LARGE SCALE GENOMIC DNA]</scope>
    <source>
        <strain evidence="8 9">ATCC 22073</strain>
    </source>
</reference>
<dbReference type="SUPFAM" id="SSF55486">
    <property type="entry name" value="Metalloproteases ('zincins'), catalytic domain"/>
    <property type="match status" value="1"/>
</dbReference>
<feature type="region of interest" description="Disordered" evidence="7">
    <location>
        <begin position="295"/>
        <end position="320"/>
    </location>
</feature>
<evidence type="ECO:0000313" key="9">
    <source>
        <dbReference type="Proteomes" id="UP001600064"/>
    </source>
</evidence>
<evidence type="ECO:0000256" key="1">
    <source>
        <dbReference type="ARBA" id="ARBA00001947"/>
    </source>
</evidence>
<dbReference type="InterPro" id="IPR012962">
    <property type="entry name" value="Pept_M54_archaemetzincn"/>
</dbReference>
<keyword evidence="2" id="KW-0645">Protease</keyword>
<evidence type="ECO:0000256" key="2">
    <source>
        <dbReference type="ARBA" id="ARBA00022670"/>
    </source>
</evidence>